<dbReference type="KEGG" id="tpi:TREPR_3380"/>
<accession>F5YJN1</accession>
<evidence type="ECO:0000313" key="1">
    <source>
        <dbReference type="EMBL" id="AEF85645.1"/>
    </source>
</evidence>
<reference evidence="2" key="1">
    <citation type="submission" date="2009-12" db="EMBL/GenBank/DDBJ databases">
        <title>Complete sequence of Treponema primitia strain ZAS-2.</title>
        <authorList>
            <person name="Tetu S.G."/>
            <person name="Matson E."/>
            <person name="Ren Q."/>
            <person name="Seshadri R."/>
            <person name="Elbourne L."/>
            <person name="Hassan K.A."/>
            <person name="Durkin A."/>
            <person name="Radune D."/>
            <person name="Mohamoud Y."/>
            <person name="Shay R."/>
            <person name="Jin S."/>
            <person name="Zhang X."/>
            <person name="Lucey K."/>
            <person name="Ballor N.R."/>
            <person name="Ottesen E."/>
            <person name="Rosenthal R."/>
            <person name="Allen A."/>
            <person name="Leadbetter J.R."/>
            <person name="Paulsen I.T."/>
        </authorList>
    </citation>
    <scope>NUCLEOTIDE SEQUENCE [LARGE SCALE GENOMIC DNA]</scope>
    <source>
        <strain evidence="2">ATCC BAA-887 / DSM 12427 / ZAS-2</strain>
    </source>
</reference>
<dbReference type="EMBL" id="CP001843">
    <property type="protein sequence ID" value="AEF85645.1"/>
    <property type="molecule type" value="Genomic_DNA"/>
</dbReference>
<evidence type="ECO:0000313" key="2">
    <source>
        <dbReference type="Proteomes" id="UP000009223"/>
    </source>
</evidence>
<organism evidence="1 2">
    <name type="scientific">Treponema primitia (strain ATCC BAA-887 / DSM 12427 / ZAS-2)</name>
    <dbReference type="NCBI Taxonomy" id="545694"/>
    <lineage>
        <taxon>Bacteria</taxon>
        <taxon>Pseudomonadati</taxon>
        <taxon>Spirochaetota</taxon>
        <taxon>Spirochaetia</taxon>
        <taxon>Spirochaetales</taxon>
        <taxon>Treponemataceae</taxon>
        <taxon>Treponema</taxon>
    </lineage>
</organism>
<gene>
    <name evidence="1" type="ordered locus">TREPR_3380</name>
</gene>
<reference evidence="1 2" key="2">
    <citation type="journal article" date="2011" name="ISME J.">
        <title>RNA-seq reveals cooperative metabolic interactions between two termite-gut spirochete species in co-culture.</title>
        <authorList>
            <person name="Rosenthal A.Z."/>
            <person name="Matson E.G."/>
            <person name="Eldar A."/>
            <person name="Leadbetter J.R."/>
        </authorList>
    </citation>
    <scope>NUCLEOTIDE SEQUENCE [LARGE SCALE GENOMIC DNA]</scope>
    <source>
        <strain evidence="2">ATCC BAA-887 / DSM 12427 / ZAS-2</strain>
    </source>
</reference>
<dbReference type="HOGENOM" id="CLU_3334289_0_0_12"/>
<dbReference type="STRING" id="545694.TREPR_3380"/>
<protein>
    <submittedName>
        <fullName evidence="1">Uncharacterized protein</fullName>
    </submittedName>
</protein>
<keyword evidence="2" id="KW-1185">Reference proteome</keyword>
<dbReference type="AlphaFoldDB" id="F5YJN1"/>
<name>F5YJN1_TREPZ</name>
<sequence length="38" mass="4445">MVLKFDYAAYRIYGNEEKFTLVPINFFKFLALSPTIAI</sequence>
<dbReference type="Proteomes" id="UP000009223">
    <property type="component" value="Chromosome"/>
</dbReference>
<proteinExistence type="predicted"/>